<organism evidence="8 9">
    <name type="scientific">Asanoa iriomotensis</name>
    <dbReference type="NCBI Taxonomy" id="234613"/>
    <lineage>
        <taxon>Bacteria</taxon>
        <taxon>Bacillati</taxon>
        <taxon>Actinomycetota</taxon>
        <taxon>Actinomycetes</taxon>
        <taxon>Micromonosporales</taxon>
        <taxon>Micromonosporaceae</taxon>
        <taxon>Asanoa</taxon>
    </lineage>
</organism>
<dbReference type="PANTHER" id="PTHR30349:SF64">
    <property type="entry name" value="PROPHAGE INTEGRASE INTD-RELATED"/>
    <property type="match status" value="1"/>
</dbReference>
<keyword evidence="4" id="KW-0233">DNA recombination</keyword>
<dbReference type="InterPro" id="IPR002104">
    <property type="entry name" value="Integrase_catalytic"/>
</dbReference>
<dbReference type="InterPro" id="IPR004107">
    <property type="entry name" value="Integrase_SAM-like_N"/>
</dbReference>
<reference evidence="8 9" key="1">
    <citation type="submission" date="2021-01" db="EMBL/GenBank/DDBJ databases">
        <title>Whole genome shotgun sequence of Asanoa iriomotensis NBRC 100142.</title>
        <authorList>
            <person name="Komaki H."/>
            <person name="Tamura T."/>
        </authorList>
    </citation>
    <scope>NUCLEOTIDE SEQUENCE [LARGE SCALE GENOMIC DNA]</scope>
    <source>
        <strain evidence="8 9">NBRC 100142</strain>
    </source>
</reference>
<keyword evidence="2" id="KW-0229">DNA integration</keyword>
<evidence type="ECO:0000256" key="3">
    <source>
        <dbReference type="ARBA" id="ARBA00023125"/>
    </source>
</evidence>
<dbReference type="Gene3D" id="1.10.443.10">
    <property type="entry name" value="Intergrase catalytic core"/>
    <property type="match status" value="1"/>
</dbReference>
<evidence type="ECO:0000259" key="6">
    <source>
        <dbReference type="PROSITE" id="PS51898"/>
    </source>
</evidence>
<comment type="similarity">
    <text evidence="1">Belongs to the 'phage' integrase family.</text>
</comment>
<dbReference type="Proteomes" id="UP000624325">
    <property type="component" value="Unassembled WGS sequence"/>
</dbReference>
<dbReference type="PROSITE" id="PS51898">
    <property type="entry name" value="TYR_RECOMBINASE"/>
    <property type="match status" value="1"/>
</dbReference>
<name>A0ABQ4CFH5_9ACTN</name>
<keyword evidence="9" id="KW-1185">Reference proteome</keyword>
<proteinExistence type="inferred from homology"/>
<dbReference type="Gene3D" id="1.10.150.130">
    <property type="match status" value="1"/>
</dbReference>
<dbReference type="Pfam" id="PF14659">
    <property type="entry name" value="Phage_int_SAM_3"/>
    <property type="match status" value="1"/>
</dbReference>
<evidence type="ECO:0000256" key="2">
    <source>
        <dbReference type="ARBA" id="ARBA00022908"/>
    </source>
</evidence>
<feature type="domain" description="Tyr recombinase" evidence="6">
    <location>
        <begin position="176"/>
        <end position="391"/>
    </location>
</feature>
<dbReference type="InterPro" id="IPR010998">
    <property type="entry name" value="Integrase_recombinase_N"/>
</dbReference>
<evidence type="ECO:0000256" key="1">
    <source>
        <dbReference type="ARBA" id="ARBA00008857"/>
    </source>
</evidence>
<evidence type="ECO:0000256" key="5">
    <source>
        <dbReference type="PROSITE-ProRule" id="PRU01248"/>
    </source>
</evidence>
<dbReference type="RefSeq" id="WP_203708344.1">
    <property type="nucleotide sequence ID" value="NZ_BAAALU010000005.1"/>
</dbReference>
<dbReference type="Pfam" id="PF00589">
    <property type="entry name" value="Phage_integrase"/>
    <property type="match status" value="1"/>
</dbReference>
<dbReference type="CDD" id="cd01189">
    <property type="entry name" value="INT_ICEBs1_C_like"/>
    <property type="match status" value="1"/>
</dbReference>
<dbReference type="InterPro" id="IPR013762">
    <property type="entry name" value="Integrase-like_cat_sf"/>
</dbReference>
<comment type="caution">
    <text evidence="8">The sequence shown here is derived from an EMBL/GenBank/DDBJ whole genome shotgun (WGS) entry which is preliminary data.</text>
</comment>
<dbReference type="InterPro" id="IPR050090">
    <property type="entry name" value="Tyrosine_recombinase_XerCD"/>
</dbReference>
<dbReference type="InterPro" id="IPR011010">
    <property type="entry name" value="DNA_brk_join_enz"/>
</dbReference>
<sequence>MGHIEDRWHKTIKLPGGKTERVRTARYGTGQRYRVRYVAPDGRERAKSFPDRAKKRAEDFLISVESDKLRAAYIDPDAGRITFREYAETWLRTQDVDESTRESTELRVRKHLHPFFGDRQLAAIKPGHVREWDRGIAGKLAVATRSVIFAHLRAILGAAVDDERIAKNPCSARSVKQPRAVARQVVPWQLGQVTAIRVGVPDRYRAMVDLGAGCGMRQGEIIGVAEDDVDFVDGWLYVVRQVKRVRSRLVFGLPKNDLDRRVPLPGYVADVLRQHIKEYPPVAVTLPWEDPASEDRRTYRLVFVTGRRNAVNRSWFDAKVWHPAIEAASIPPGRASGMHALRHFYASALLDGGESIKALAAYLGHSDPGFTLRVYTHLMPASEERTRRAIDRLFRPDASTDGPATAQTGE</sequence>
<evidence type="ECO:0000313" key="8">
    <source>
        <dbReference type="EMBL" id="GIF61527.1"/>
    </source>
</evidence>
<keyword evidence="3 5" id="KW-0238">DNA-binding</keyword>
<gene>
    <name evidence="8" type="ORF">Air01nite_76220</name>
</gene>
<evidence type="ECO:0008006" key="10">
    <source>
        <dbReference type="Google" id="ProtNLM"/>
    </source>
</evidence>
<evidence type="ECO:0000313" key="9">
    <source>
        <dbReference type="Proteomes" id="UP000624325"/>
    </source>
</evidence>
<protein>
    <recommendedName>
        <fullName evidence="10">Site-specific recombinase XerD</fullName>
    </recommendedName>
</protein>
<feature type="domain" description="Core-binding (CB)" evidence="7">
    <location>
        <begin position="81"/>
        <end position="160"/>
    </location>
</feature>
<dbReference type="PANTHER" id="PTHR30349">
    <property type="entry name" value="PHAGE INTEGRASE-RELATED"/>
    <property type="match status" value="1"/>
</dbReference>
<evidence type="ECO:0000259" key="7">
    <source>
        <dbReference type="PROSITE" id="PS51900"/>
    </source>
</evidence>
<dbReference type="EMBL" id="BONC01000110">
    <property type="protein sequence ID" value="GIF61527.1"/>
    <property type="molecule type" value="Genomic_DNA"/>
</dbReference>
<dbReference type="PROSITE" id="PS51900">
    <property type="entry name" value="CB"/>
    <property type="match status" value="1"/>
</dbReference>
<evidence type="ECO:0000256" key="4">
    <source>
        <dbReference type="ARBA" id="ARBA00023172"/>
    </source>
</evidence>
<dbReference type="SUPFAM" id="SSF56349">
    <property type="entry name" value="DNA breaking-rejoining enzymes"/>
    <property type="match status" value="1"/>
</dbReference>
<dbReference type="InterPro" id="IPR044068">
    <property type="entry name" value="CB"/>
</dbReference>
<accession>A0ABQ4CFH5</accession>